<dbReference type="InterPro" id="IPR025857">
    <property type="entry name" value="MacB_PCD"/>
</dbReference>
<dbReference type="AlphaFoldDB" id="A0AAE9ZEX8"/>
<keyword evidence="3 7" id="KW-0812">Transmembrane</keyword>
<proteinExistence type="inferred from homology"/>
<feature type="transmembrane region" description="Helical" evidence="7">
    <location>
        <begin position="420"/>
        <end position="445"/>
    </location>
</feature>
<feature type="domain" description="MacB-like periplasmic core" evidence="9">
    <location>
        <begin position="493"/>
        <end position="658"/>
    </location>
</feature>
<dbReference type="InterPro" id="IPR050250">
    <property type="entry name" value="Macrolide_Exporter_MacB"/>
</dbReference>
<dbReference type="EMBL" id="CP059734">
    <property type="protein sequence ID" value="WDE09188.1"/>
    <property type="molecule type" value="Genomic_DNA"/>
</dbReference>
<keyword evidence="4 7" id="KW-1133">Transmembrane helix</keyword>
<sequence>MNFLIDLQYVTNSIFKRLQLSILIVLVMAAGLAFSIYTYTLVSSMLNINLSVANGDRIVSINGAVDAGQQGLYTVDARDFYELRQELQGIEDIGAYALAEQIVSYKTLTLKYRAAYTEWNMFSVTKTEPVLGRGFVPEDNLDGAERIAILSYEIWQRDFAGSNDVLDTKIEVAGAPTRIVGVMPAGYAMPQNTQIWLPLREPWLKPTQRRSGRQVGGFVLLKENVSVDEINKELSLISARYRQLYPKTNDEGLYYYVTSFPKSLWVQNERKGLLNSLYLVTLLVFLLCCINVINLLLSKMNERRKEFAVRLALGSPIYRLGALILLESLILTAIGCGIGVVFALFGLEVTENFLKAYLYNNAPPFWLDLTMAGENLLVILALMFTTAIAISLIPILKAADGKFIDELRDGTRGAQGQKGGLVANILVISQIVLSVLVLICALILISSNYLNAQRDYGVNTEKTLTATVQLPRSYDNLTKVSQYYENFAKEVIAAPNIEGVVVGSRLPGDFPWDGSYDQRFETEGKVYSNPQDRMQGVRAYILPGSLQTLEAKLLEGRFFDNRDAIDGERSVILTKSLANRLWPDESAIGKRVKLGSWSAMDWMTEEHMPWMTVVGVTGDIYNSNPFGFYNADRGTAYIPLTQRTIWSSRVMEIAVKYTGSLNEAMTVLDTIRERLDPSVGIYEIDTFEQRIYKNGVMHDAIGDLFLFCGFIALLLASVGIYGVIANMIIQRRHEIGVRRALGATDSIIIMFFLKKNMMNLLISLPLGIVGAVYLKQLIAKSISIHADAGVLGFILVPVIVFLVSVGATYIPTRKAVELLPSDALREN</sequence>
<evidence type="ECO:0000256" key="3">
    <source>
        <dbReference type="ARBA" id="ARBA00022692"/>
    </source>
</evidence>
<comment type="similarity">
    <text evidence="6">Belongs to the ABC-4 integral membrane protein family.</text>
</comment>
<evidence type="ECO:0000313" key="11">
    <source>
        <dbReference type="Proteomes" id="UP000032352"/>
    </source>
</evidence>
<dbReference type="RefSeq" id="WP_044838750.1">
    <property type="nucleotide sequence ID" value="NZ_CP059734.1"/>
</dbReference>
<keyword evidence="11" id="KW-1185">Reference proteome</keyword>
<evidence type="ECO:0000259" key="8">
    <source>
        <dbReference type="Pfam" id="PF02687"/>
    </source>
</evidence>
<feature type="domain" description="MacB-like periplasmic core" evidence="9">
    <location>
        <begin position="21"/>
        <end position="234"/>
    </location>
</feature>
<dbReference type="GO" id="GO:0022857">
    <property type="term" value="F:transmembrane transporter activity"/>
    <property type="evidence" value="ECO:0007669"/>
    <property type="project" value="TreeGrafter"/>
</dbReference>
<feature type="transmembrane region" description="Helical" evidence="7">
    <location>
        <begin position="376"/>
        <end position="399"/>
    </location>
</feature>
<evidence type="ECO:0000259" key="9">
    <source>
        <dbReference type="Pfam" id="PF12704"/>
    </source>
</evidence>
<evidence type="ECO:0000256" key="1">
    <source>
        <dbReference type="ARBA" id="ARBA00004651"/>
    </source>
</evidence>
<gene>
    <name evidence="10" type="ORF">SG34_030965</name>
</gene>
<feature type="transmembrane region" description="Helical" evidence="7">
    <location>
        <begin position="277"/>
        <end position="297"/>
    </location>
</feature>
<feature type="transmembrane region" description="Helical" evidence="7">
    <location>
        <begin position="790"/>
        <end position="810"/>
    </location>
</feature>
<feature type="transmembrane region" description="Helical" evidence="7">
    <location>
        <begin position="759"/>
        <end position="778"/>
    </location>
</feature>
<keyword evidence="2" id="KW-1003">Cell membrane</keyword>
<dbReference type="Pfam" id="PF12704">
    <property type="entry name" value="MacB_PCD"/>
    <property type="match status" value="2"/>
</dbReference>
<feature type="transmembrane region" description="Helical" evidence="7">
    <location>
        <begin position="317"/>
        <end position="345"/>
    </location>
</feature>
<dbReference type="Pfam" id="PF02687">
    <property type="entry name" value="FtsX"/>
    <property type="match status" value="2"/>
</dbReference>
<dbReference type="GO" id="GO:0005886">
    <property type="term" value="C:plasma membrane"/>
    <property type="evidence" value="ECO:0007669"/>
    <property type="project" value="UniProtKB-SubCell"/>
</dbReference>
<feature type="domain" description="ABC3 transporter permease C-terminal" evidence="8">
    <location>
        <begin position="279"/>
        <end position="399"/>
    </location>
</feature>
<evidence type="ECO:0000256" key="7">
    <source>
        <dbReference type="SAM" id="Phobius"/>
    </source>
</evidence>
<comment type="subcellular location">
    <subcellularLocation>
        <location evidence="1">Cell membrane</location>
        <topology evidence="1">Multi-pass membrane protein</topology>
    </subcellularLocation>
</comment>
<name>A0AAE9ZEX8_9GAMM</name>
<dbReference type="Proteomes" id="UP000032352">
    <property type="component" value="Chromosome pTvir"/>
</dbReference>
<evidence type="ECO:0000256" key="2">
    <source>
        <dbReference type="ARBA" id="ARBA00022475"/>
    </source>
</evidence>
<evidence type="ECO:0000256" key="6">
    <source>
        <dbReference type="ARBA" id="ARBA00038076"/>
    </source>
</evidence>
<dbReference type="PANTHER" id="PTHR30572">
    <property type="entry name" value="MEMBRANE COMPONENT OF TRANSPORTER-RELATED"/>
    <property type="match status" value="1"/>
</dbReference>
<keyword evidence="5 7" id="KW-0472">Membrane</keyword>
<protein>
    <submittedName>
        <fullName evidence="10">ABC transporter permease</fullName>
    </submittedName>
</protein>
<feature type="transmembrane region" description="Helical" evidence="7">
    <location>
        <begin position="20"/>
        <end position="42"/>
    </location>
</feature>
<reference evidence="10 11" key="1">
    <citation type="journal article" date="2015" name="Genome Announc.">
        <title>Draft Genome Sequences of Marine Isolates of Thalassomonas viridans and Thalassomonas actiniarum.</title>
        <authorList>
            <person name="Olonade I."/>
            <person name="van Zyl L.J."/>
            <person name="Trindade M."/>
        </authorList>
    </citation>
    <scope>NUCLEOTIDE SEQUENCE [LARGE SCALE GENOMIC DNA]</scope>
    <source>
        <strain evidence="10 11">XOM25</strain>
    </source>
</reference>
<evidence type="ECO:0000313" key="10">
    <source>
        <dbReference type="EMBL" id="WDE09188.1"/>
    </source>
</evidence>
<feature type="transmembrane region" description="Helical" evidence="7">
    <location>
        <begin position="704"/>
        <end position="724"/>
    </location>
</feature>
<accession>A0AAE9ZEX8</accession>
<dbReference type="PANTHER" id="PTHR30572:SF4">
    <property type="entry name" value="ABC TRANSPORTER PERMEASE YTRF"/>
    <property type="match status" value="1"/>
</dbReference>
<organism evidence="10 11">
    <name type="scientific">Thalassomonas viridans</name>
    <dbReference type="NCBI Taxonomy" id="137584"/>
    <lineage>
        <taxon>Bacteria</taxon>
        <taxon>Pseudomonadati</taxon>
        <taxon>Pseudomonadota</taxon>
        <taxon>Gammaproteobacteria</taxon>
        <taxon>Alteromonadales</taxon>
        <taxon>Colwelliaceae</taxon>
        <taxon>Thalassomonas</taxon>
    </lineage>
</organism>
<reference evidence="10 11" key="2">
    <citation type="journal article" date="2022" name="Mar. Drugs">
        <title>Bioassay-Guided Fractionation Leads to the Detection of Cholic Acid Generated by the Rare Thalassomonas sp.</title>
        <authorList>
            <person name="Pheiffer F."/>
            <person name="Schneider Y.K."/>
            <person name="Hansen E.H."/>
            <person name="Andersen J.H."/>
            <person name="Isaksson J."/>
            <person name="Busche T."/>
            <person name="R C."/>
            <person name="Kalinowski J."/>
            <person name="Zyl L.V."/>
            <person name="Trindade M."/>
        </authorList>
    </citation>
    <scope>NUCLEOTIDE SEQUENCE [LARGE SCALE GENOMIC DNA]</scope>
    <source>
        <strain evidence="10 11">XOM25</strain>
    </source>
</reference>
<dbReference type="InterPro" id="IPR003838">
    <property type="entry name" value="ABC3_permease_C"/>
</dbReference>
<evidence type="ECO:0000256" key="5">
    <source>
        <dbReference type="ARBA" id="ARBA00023136"/>
    </source>
</evidence>
<dbReference type="KEGG" id="tvd:SG34_030965"/>
<feature type="domain" description="ABC3 transporter permease C-terminal" evidence="8">
    <location>
        <begin position="708"/>
        <end position="816"/>
    </location>
</feature>
<evidence type="ECO:0000256" key="4">
    <source>
        <dbReference type="ARBA" id="ARBA00022989"/>
    </source>
</evidence>